<gene>
    <name evidence="1" type="ORF">O6H91_01G112700</name>
</gene>
<protein>
    <submittedName>
        <fullName evidence="1">Uncharacterized protein</fullName>
    </submittedName>
</protein>
<evidence type="ECO:0000313" key="2">
    <source>
        <dbReference type="Proteomes" id="UP001162992"/>
    </source>
</evidence>
<organism evidence="1 2">
    <name type="scientific">Diphasiastrum complanatum</name>
    <name type="common">Issler's clubmoss</name>
    <name type="synonym">Lycopodium complanatum</name>
    <dbReference type="NCBI Taxonomy" id="34168"/>
    <lineage>
        <taxon>Eukaryota</taxon>
        <taxon>Viridiplantae</taxon>
        <taxon>Streptophyta</taxon>
        <taxon>Embryophyta</taxon>
        <taxon>Tracheophyta</taxon>
        <taxon>Lycopodiopsida</taxon>
        <taxon>Lycopodiales</taxon>
        <taxon>Lycopodiaceae</taxon>
        <taxon>Lycopodioideae</taxon>
        <taxon>Diphasiastrum</taxon>
    </lineage>
</organism>
<dbReference type="Proteomes" id="UP001162992">
    <property type="component" value="Chromosome 1"/>
</dbReference>
<proteinExistence type="predicted"/>
<comment type="caution">
    <text evidence="1">The sequence shown here is derived from an EMBL/GenBank/DDBJ whole genome shotgun (WGS) entry which is preliminary data.</text>
</comment>
<sequence length="390" mass="44957">MSEEIDKHVLRKYHVCQKLGKGAYGIVWKAIERRTNEVVALKKIFDAFQNSTDAQRTFREVMFLQEVNDHENIIKLLNVLKAENDRDLYLVFEYMEADLHAVIRANILQDVHKQFIMYQLFKALKYLHSAGLLHRDIKPSNLLLDSDCQVKLADFGLARSVAQLKDDNGQGPILTDYVATRWYRAPEILLGSTNFACGEHELKFDTNSYTFGVDLWSSGCILAELLNGKPVFPGTSTMNQIERVLELVGKPDKEDISALDSPFAATMIENMTIAAPRSFRKVFPSASPEVEDLLRKLLHFNPHKRLTAEQALQHPYMAQFGNPMDEPCCTRTIRVPMDDNTKFTIQDYRERLYAEIVQRKKEIRRKSREIIKREFSKSESRSRSKYQGSS</sequence>
<name>A0ACC2EUW5_DIPCM</name>
<dbReference type="EMBL" id="CM055092">
    <property type="protein sequence ID" value="KAJ7570274.1"/>
    <property type="molecule type" value="Genomic_DNA"/>
</dbReference>
<keyword evidence="2" id="KW-1185">Reference proteome</keyword>
<accession>A0ACC2EUW5</accession>
<evidence type="ECO:0000313" key="1">
    <source>
        <dbReference type="EMBL" id="KAJ7570274.1"/>
    </source>
</evidence>
<reference evidence="2" key="1">
    <citation type="journal article" date="2024" name="Proc. Natl. Acad. Sci. U.S.A.">
        <title>Extraordinary preservation of gene collinearity over three hundred million years revealed in homosporous lycophytes.</title>
        <authorList>
            <person name="Li C."/>
            <person name="Wickell D."/>
            <person name="Kuo L.Y."/>
            <person name="Chen X."/>
            <person name="Nie B."/>
            <person name="Liao X."/>
            <person name="Peng D."/>
            <person name="Ji J."/>
            <person name="Jenkins J."/>
            <person name="Williams M."/>
            <person name="Shu S."/>
            <person name="Plott C."/>
            <person name="Barry K."/>
            <person name="Rajasekar S."/>
            <person name="Grimwood J."/>
            <person name="Han X."/>
            <person name="Sun S."/>
            <person name="Hou Z."/>
            <person name="He W."/>
            <person name="Dai G."/>
            <person name="Sun C."/>
            <person name="Schmutz J."/>
            <person name="Leebens-Mack J.H."/>
            <person name="Li F.W."/>
            <person name="Wang L."/>
        </authorList>
    </citation>
    <scope>NUCLEOTIDE SEQUENCE [LARGE SCALE GENOMIC DNA]</scope>
    <source>
        <strain evidence="2">cv. PW_Plant_1</strain>
    </source>
</reference>